<dbReference type="AlphaFoldDB" id="A0AAE2ZJG2"/>
<accession>A0AAE2ZJG2</accession>
<name>A0AAE2ZJG2_9HYPH</name>
<feature type="signal peptide" evidence="1">
    <location>
        <begin position="1"/>
        <end position="23"/>
    </location>
</feature>
<reference evidence="2" key="1">
    <citation type="submission" date="2021-08" db="EMBL/GenBank/DDBJ databases">
        <title>Hoeflea bacterium WL0058 sp. nov., isolated from the sediment.</title>
        <authorList>
            <person name="Wang L."/>
            <person name="Zhang D."/>
        </authorList>
    </citation>
    <scope>NUCLEOTIDE SEQUENCE</scope>
    <source>
        <strain evidence="2">WL0058</strain>
    </source>
</reference>
<evidence type="ECO:0000256" key="1">
    <source>
        <dbReference type="SAM" id="SignalP"/>
    </source>
</evidence>
<comment type="caution">
    <text evidence="2">The sequence shown here is derived from an EMBL/GenBank/DDBJ whole genome shotgun (WGS) entry which is preliminary data.</text>
</comment>
<feature type="chain" id="PRO_5041991377" evidence="1">
    <location>
        <begin position="24"/>
        <end position="175"/>
    </location>
</feature>
<protein>
    <submittedName>
        <fullName evidence="2">Uncharacterized protein</fullName>
    </submittedName>
</protein>
<dbReference type="EMBL" id="JAICBX010000002">
    <property type="protein sequence ID" value="MBW8637361.1"/>
    <property type="molecule type" value="Genomic_DNA"/>
</dbReference>
<dbReference type="RefSeq" id="WP_220228071.1">
    <property type="nucleotide sequence ID" value="NZ_JAICBX010000002.1"/>
</dbReference>
<dbReference type="Proteomes" id="UP001196509">
    <property type="component" value="Unassembled WGS sequence"/>
</dbReference>
<evidence type="ECO:0000313" key="2">
    <source>
        <dbReference type="EMBL" id="MBW8637361.1"/>
    </source>
</evidence>
<keyword evidence="1" id="KW-0732">Signal</keyword>
<organism evidence="2 3">
    <name type="scientific">Flavimaribacter sediminis</name>
    <dbReference type="NCBI Taxonomy" id="2865987"/>
    <lineage>
        <taxon>Bacteria</taxon>
        <taxon>Pseudomonadati</taxon>
        <taxon>Pseudomonadota</taxon>
        <taxon>Alphaproteobacteria</taxon>
        <taxon>Hyphomicrobiales</taxon>
        <taxon>Rhizobiaceae</taxon>
        <taxon>Flavimaribacter</taxon>
    </lineage>
</organism>
<proteinExistence type="predicted"/>
<gene>
    <name evidence="2" type="ORF">K1W69_09195</name>
</gene>
<evidence type="ECO:0000313" key="3">
    <source>
        <dbReference type="Proteomes" id="UP001196509"/>
    </source>
</evidence>
<keyword evidence="3" id="KW-1185">Reference proteome</keyword>
<sequence>MTRIFKLAAVLFALLTATSAATAQDDLDLSACIDAVGSYLLLRVEEDDGEERLGRMVLSLTNGGHAFFTDSAQVGLYGKQPFTGGGGAWKCIGAEDGFASIKAVILDFTFSTPHDPQAKIKRLDLEATYDARQDVFEGNAMVRYTPLSGNPFDAVQMENDKDEYGVTGRRIAVPD</sequence>